<feature type="signal peptide" evidence="1">
    <location>
        <begin position="1"/>
        <end position="18"/>
    </location>
</feature>
<keyword evidence="4" id="KW-1185">Reference proteome</keyword>
<evidence type="ECO:0000313" key="3">
    <source>
        <dbReference type="EMBL" id="NMH28593.1"/>
    </source>
</evidence>
<evidence type="ECO:0000259" key="2">
    <source>
        <dbReference type="Pfam" id="PF13568"/>
    </source>
</evidence>
<reference evidence="3" key="1">
    <citation type="submission" date="2020-02" db="EMBL/GenBank/DDBJ databases">
        <title>Flavobacterium sp. genome.</title>
        <authorList>
            <person name="Jung H.S."/>
            <person name="Baek J.H."/>
            <person name="Jeon C.O."/>
        </authorList>
    </citation>
    <scope>NUCLEOTIDE SEQUENCE</scope>
    <source>
        <strain evidence="3">SE-s28</strain>
    </source>
</reference>
<feature type="domain" description="Outer membrane protein beta-barrel" evidence="2">
    <location>
        <begin position="18"/>
        <end position="175"/>
    </location>
</feature>
<protein>
    <submittedName>
        <fullName evidence="3">PorT family protein</fullName>
    </submittedName>
</protein>
<keyword evidence="1" id="KW-0732">Signal</keyword>
<evidence type="ECO:0000313" key="4">
    <source>
        <dbReference type="Proteomes" id="UP000712080"/>
    </source>
</evidence>
<dbReference type="RefSeq" id="WP_169527700.1">
    <property type="nucleotide sequence ID" value="NZ_JAAMPU010000106.1"/>
</dbReference>
<proteinExistence type="predicted"/>
<feature type="chain" id="PRO_5037076447" evidence="1">
    <location>
        <begin position="19"/>
        <end position="203"/>
    </location>
</feature>
<dbReference type="Pfam" id="PF13568">
    <property type="entry name" value="OMP_b-brl_2"/>
    <property type="match status" value="1"/>
</dbReference>
<gene>
    <name evidence="3" type="ORF">G6047_11165</name>
</gene>
<dbReference type="InterPro" id="IPR025665">
    <property type="entry name" value="Beta-barrel_OMP_2"/>
</dbReference>
<sequence>MNRLLFFALVCCCLSANAQKLSYGIVIGGNLYNDQSSNSGPNEVFFDSGNDKFITPVFGLYGEYQLVKHMGVKIEGIIHGQEFIKGFSNRDLDEKYKFTFVDINPSFKYDFGEYRSGFYLQLGPKVAFMTKAELEGNDVKNQFKAVHLGGVFGFGWRVLKYVDIQAKADAGLSPFYKDDHSSCKIFNLYLTLNVDVARIFASK</sequence>
<dbReference type="AlphaFoldDB" id="A0A972FMT1"/>
<comment type="caution">
    <text evidence="3">The sequence shown here is derived from an EMBL/GenBank/DDBJ whole genome shotgun (WGS) entry which is preliminary data.</text>
</comment>
<name>A0A972FMT1_9FLAO</name>
<dbReference type="Proteomes" id="UP000712080">
    <property type="component" value="Unassembled WGS sequence"/>
</dbReference>
<accession>A0A972FMT1</accession>
<evidence type="ECO:0000256" key="1">
    <source>
        <dbReference type="SAM" id="SignalP"/>
    </source>
</evidence>
<dbReference type="EMBL" id="JAAMPU010000106">
    <property type="protein sequence ID" value="NMH28593.1"/>
    <property type="molecule type" value="Genomic_DNA"/>
</dbReference>
<organism evidence="3 4">
    <name type="scientific">Flavobacterium silvaticum</name>
    <dbReference type="NCBI Taxonomy" id="1852020"/>
    <lineage>
        <taxon>Bacteria</taxon>
        <taxon>Pseudomonadati</taxon>
        <taxon>Bacteroidota</taxon>
        <taxon>Flavobacteriia</taxon>
        <taxon>Flavobacteriales</taxon>
        <taxon>Flavobacteriaceae</taxon>
        <taxon>Flavobacterium</taxon>
    </lineage>
</organism>